<comment type="similarity">
    <text evidence="1">Belongs to the major facilitator superfamily.</text>
</comment>
<evidence type="ECO:0000256" key="1">
    <source>
        <dbReference type="ARBA" id="ARBA00008335"/>
    </source>
</evidence>
<feature type="transmembrane region" description="Helical" evidence="2">
    <location>
        <begin position="167"/>
        <end position="188"/>
    </location>
</feature>
<keyword evidence="4" id="KW-1185">Reference proteome</keyword>
<protein>
    <recommendedName>
        <fullName evidence="5">Major facilitator superfamily domain-containing protein 12-like</fullName>
    </recommendedName>
</protein>
<feature type="transmembrane region" description="Helical" evidence="2">
    <location>
        <begin position="260"/>
        <end position="285"/>
    </location>
</feature>
<evidence type="ECO:0000313" key="4">
    <source>
        <dbReference type="Proteomes" id="UP001566132"/>
    </source>
</evidence>
<keyword evidence="2" id="KW-1133">Transmembrane helix</keyword>
<dbReference type="SUPFAM" id="SSF103473">
    <property type="entry name" value="MFS general substrate transporter"/>
    <property type="match status" value="1"/>
</dbReference>
<feature type="transmembrane region" description="Helical" evidence="2">
    <location>
        <begin position="325"/>
        <end position="343"/>
    </location>
</feature>
<comment type="caution">
    <text evidence="3">The sequence shown here is derived from an EMBL/GenBank/DDBJ whole genome shotgun (WGS) entry which is preliminary data.</text>
</comment>
<feature type="transmembrane region" description="Helical" evidence="2">
    <location>
        <begin position="424"/>
        <end position="443"/>
    </location>
</feature>
<dbReference type="AlphaFoldDB" id="A0ABD1ECU5"/>
<dbReference type="Gene3D" id="1.20.1250.20">
    <property type="entry name" value="MFS general substrate transporter like domains"/>
    <property type="match status" value="2"/>
</dbReference>
<evidence type="ECO:0000256" key="2">
    <source>
        <dbReference type="SAM" id="Phobius"/>
    </source>
</evidence>
<dbReference type="FunFam" id="1.20.1250.20:FF:000431">
    <property type="entry name" value="Predicted protein"/>
    <property type="match status" value="1"/>
</dbReference>
<dbReference type="PANTHER" id="PTHR11328">
    <property type="entry name" value="MAJOR FACILITATOR SUPERFAMILY DOMAIN-CONTAINING PROTEIN"/>
    <property type="match status" value="1"/>
</dbReference>
<feature type="transmembrane region" description="Helical" evidence="2">
    <location>
        <begin position="21"/>
        <end position="44"/>
    </location>
</feature>
<dbReference type="EMBL" id="JBDJPC010000009">
    <property type="protein sequence ID" value="KAL1491554.1"/>
    <property type="molecule type" value="Genomic_DNA"/>
</dbReference>
<dbReference type="Pfam" id="PF13347">
    <property type="entry name" value="MFS_2"/>
    <property type="match status" value="1"/>
</dbReference>
<accession>A0ABD1ECU5</accession>
<dbReference type="InterPro" id="IPR036259">
    <property type="entry name" value="MFS_trans_sf"/>
</dbReference>
<gene>
    <name evidence="3" type="ORF">ABEB36_012133</name>
</gene>
<dbReference type="CDD" id="cd17491">
    <property type="entry name" value="MFS_MFSD12"/>
    <property type="match status" value="1"/>
</dbReference>
<evidence type="ECO:0008006" key="5">
    <source>
        <dbReference type="Google" id="ProtNLM"/>
    </source>
</evidence>
<dbReference type="InterPro" id="IPR039672">
    <property type="entry name" value="MFS_2"/>
</dbReference>
<evidence type="ECO:0000313" key="3">
    <source>
        <dbReference type="EMBL" id="KAL1491554.1"/>
    </source>
</evidence>
<organism evidence="3 4">
    <name type="scientific">Hypothenemus hampei</name>
    <name type="common">Coffee berry borer</name>
    <dbReference type="NCBI Taxonomy" id="57062"/>
    <lineage>
        <taxon>Eukaryota</taxon>
        <taxon>Metazoa</taxon>
        <taxon>Ecdysozoa</taxon>
        <taxon>Arthropoda</taxon>
        <taxon>Hexapoda</taxon>
        <taxon>Insecta</taxon>
        <taxon>Pterygota</taxon>
        <taxon>Neoptera</taxon>
        <taxon>Endopterygota</taxon>
        <taxon>Coleoptera</taxon>
        <taxon>Polyphaga</taxon>
        <taxon>Cucujiformia</taxon>
        <taxon>Curculionidae</taxon>
        <taxon>Scolytinae</taxon>
        <taxon>Hypothenemus</taxon>
    </lineage>
</organism>
<feature type="transmembrane region" description="Helical" evidence="2">
    <location>
        <begin position="95"/>
        <end position="112"/>
    </location>
</feature>
<sequence length="466" mass="51826">MDSQCKDLNFKISKKIPIKIYIGYGLGHILNDVCSAMWFSYLLVYFHLVLGFDNGQAGILLLVGQVADAIATPFVGYNSDKDRDWWIYKFGKRKVWYLIGTICVIFTFPFIFSPCISCQNATKLGQMFYYSGFIIIFQFGWASVQIAHMALIPELTSNQHQRTKLAAIRNGATVAANVLVYLVTWGILHISGSSNNKIGPEHLEKFQHIVWSIMSFGVCCSGVFYMLIKEPEVKKNANSNTCLDSHITISMKKLFMNYNLYLIGSVYMSSRLFINLTQVFISLYLTESLDMVASALAIVPLAMYIASFVASFPVGPITKLIGRKITYIIGTVFGLVGCIWIHVGHGHDYKTFFIFGVAVLLGTASTIVLVSSLDITTDLIGSKTNRGAFIYGIMSFADKLSNGIAVEVIQDIHKDEKVEFYRDVLSYVCGGALILGTLSVILVNNRTEEKEKSLSKEGLKSVNTIS</sequence>
<feature type="transmembrane region" description="Helical" evidence="2">
    <location>
        <begin position="56"/>
        <end position="75"/>
    </location>
</feature>
<feature type="transmembrane region" description="Helical" evidence="2">
    <location>
        <begin position="127"/>
        <end position="147"/>
    </location>
</feature>
<feature type="transmembrane region" description="Helical" evidence="2">
    <location>
        <begin position="291"/>
        <end position="313"/>
    </location>
</feature>
<name>A0ABD1ECU5_HYPHA</name>
<dbReference type="Proteomes" id="UP001566132">
    <property type="component" value="Unassembled WGS sequence"/>
</dbReference>
<proteinExistence type="inferred from homology"/>
<keyword evidence="2" id="KW-0812">Transmembrane</keyword>
<dbReference type="PANTHER" id="PTHR11328:SF28">
    <property type="entry name" value="MAJOR FACILITATOR SUPERFAMILY DOMAIN-CONTAINING PROTEIN 12"/>
    <property type="match status" value="1"/>
</dbReference>
<feature type="transmembrane region" description="Helical" evidence="2">
    <location>
        <begin position="349"/>
        <end position="373"/>
    </location>
</feature>
<feature type="transmembrane region" description="Helical" evidence="2">
    <location>
        <begin position="208"/>
        <end position="228"/>
    </location>
</feature>
<reference evidence="3 4" key="1">
    <citation type="submission" date="2024-05" db="EMBL/GenBank/DDBJ databases">
        <title>Genetic variation in Jamaican populations of the coffee berry borer (Hypothenemus hampei).</title>
        <authorList>
            <person name="Errbii M."/>
            <person name="Myrie A."/>
        </authorList>
    </citation>
    <scope>NUCLEOTIDE SEQUENCE [LARGE SCALE GENOMIC DNA]</scope>
    <source>
        <strain evidence="3">JA-Hopewell-2020-01-JO</strain>
        <tissue evidence="3">Whole body</tissue>
    </source>
</reference>
<keyword evidence="2" id="KW-0472">Membrane</keyword>